<dbReference type="EMBL" id="VDEP01000035">
    <property type="protein sequence ID" value="KAA1136568.1"/>
    <property type="molecule type" value="Genomic_DNA"/>
</dbReference>
<feature type="region of interest" description="Disordered" evidence="1">
    <location>
        <begin position="506"/>
        <end position="597"/>
    </location>
</feature>
<feature type="region of interest" description="Disordered" evidence="1">
    <location>
        <begin position="1"/>
        <end position="78"/>
    </location>
</feature>
<feature type="compositionally biased region" description="Polar residues" evidence="1">
    <location>
        <begin position="525"/>
        <end position="535"/>
    </location>
</feature>
<sequence>MSSSSSPEYSARMTLPGTPSQNPPTLSPHPAATAPNSPILPPVSPILPPGSPMPEINRQPDPSVQDGDDGSADRRHLFPEDPGFVNLIADLGIHNPTLEQTVYSLIQRLTNLESQSRRDKETLRSVKDLVKDLLPMSSDIMKIKLSAQQESNQAHQEFLQIRNAVDLINSSTNARLVGLESFASRPPVVAKNFHEPPYQSHIYFSGGLNETKPFCFSVRGTLERNKDNFANEKHKVMWIAGYFRKADGRLGDTCPSFVWWQGLMKKNAVEQGLDPKTASSKPDFVLQELSTAEDFILAIESVFSNHKEEEDIRKLLKAARQGNTSIEEFNLYFNSLLYSVDLSESSKCEFYDDAINPKIVQLGMLRGGWTTLTDLDSKQEMAVKLATDVAGLGFIDKINQNKNQSGSGSQRPVQRVEQKIVVPPPKLSEAIPMDIDVLAAQIGFTYEDWKKECILQHLCHRCGGTWDSAHDVVHHCPLAKKHHLSKPQCLAIWKDWGGHIWKERGRRSGELEQPDESRWAPVNLPSGSSRGTSGRQADRQPASPAPADRFDKGKKRESVSEINQEPISKKRAGKMKAPDGEGDSRSVTVDAVESGPMSVGDMCFARQLAEMEYNESPVILSHS</sequence>
<feature type="compositionally biased region" description="Basic and acidic residues" evidence="1">
    <location>
        <begin position="506"/>
        <end position="518"/>
    </location>
</feature>
<reference evidence="2 3" key="1">
    <citation type="submission" date="2019-05" db="EMBL/GenBank/DDBJ databases">
        <title>Emergence of the Ug99 lineage of the wheat stem rust pathogen through somatic hybridization.</title>
        <authorList>
            <person name="Li F."/>
            <person name="Upadhyaya N.M."/>
            <person name="Sperschneider J."/>
            <person name="Matny O."/>
            <person name="Nguyen-Phuc H."/>
            <person name="Mago R."/>
            <person name="Raley C."/>
            <person name="Miller M.E."/>
            <person name="Silverstein K.A.T."/>
            <person name="Henningsen E."/>
            <person name="Hirsch C.D."/>
            <person name="Visser B."/>
            <person name="Pretorius Z.A."/>
            <person name="Steffenson B.J."/>
            <person name="Schwessinger B."/>
            <person name="Dodds P.N."/>
            <person name="Figueroa M."/>
        </authorList>
    </citation>
    <scope>NUCLEOTIDE SEQUENCE [LARGE SCALE GENOMIC DNA]</scope>
    <source>
        <strain evidence="2 3">Ug99</strain>
    </source>
</reference>
<dbReference type="Proteomes" id="UP000325313">
    <property type="component" value="Unassembled WGS sequence"/>
</dbReference>
<dbReference type="AlphaFoldDB" id="A0A5B0SEX5"/>
<name>A0A5B0SEX5_PUCGR</name>
<evidence type="ECO:0000256" key="1">
    <source>
        <dbReference type="SAM" id="MobiDB-lite"/>
    </source>
</evidence>
<evidence type="ECO:0000313" key="3">
    <source>
        <dbReference type="Proteomes" id="UP000325313"/>
    </source>
</evidence>
<proteinExistence type="predicted"/>
<feature type="compositionally biased region" description="Basic and acidic residues" evidence="1">
    <location>
        <begin position="548"/>
        <end position="559"/>
    </location>
</feature>
<evidence type="ECO:0000313" key="2">
    <source>
        <dbReference type="EMBL" id="KAA1136568.1"/>
    </source>
</evidence>
<evidence type="ECO:0008006" key="4">
    <source>
        <dbReference type="Google" id="ProtNLM"/>
    </source>
</evidence>
<organism evidence="2 3">
    <name type="scientific">Puccinia graminis f. sp. tritici</name>
    <dbReference type="NCBI Taxonomy" id="56615"/>
    <lineage>
        <taxon>Eukaryota</taxon>
        <taxon>Fungi</taxon>
        <taxon>Dikarya</taxon>
        <taxon>Basidiomycota</taxon>
        <taxon>Pucciniomycotina</taxon>
        <taxon>Pucciniomycetes</taxon>
        <taxon>Pucciniales</taxon>
        <taxon>Pucciniaceae</taxon>
        <taxon>Puccinia</taxon>
    </lineage>
</organism>
<feature type="compositionally biased region" description="Pro residues" evidence="1">
    <location>
        <begin position="38"/>
        <end position="52"/>
    </location>
</feature>
<accession>A0A5B0SEX5</accession>
<gene>
    <name evidence="2" type="ORF">PGTUg99_035530</name>
</gene>
<protein>
    <recommendedName>
        <fullName evidence="4">Retrotransposon gag domain-containing protein</fullName>
    </recommendedName>
</protein>
<comment type="caution">
    <text evidence="2">The sequence shown here is derived from an EMBL/GenBank/DDBJ whole genome shotgun (WGS) entry which is preliminary data.</text>
</comment>